<sequence>MCDDPDDLNYDCNYNMFLAKTMLGNLRLQQDRMKAQRWLRKLSLCNRSVQEMKLRNDFMYHLVLNIQSGELQPPFSQNPPAGPLPAIAQLLPGGTEATYQAQIDTSAGLWASDVDKASAQRPMVYRTSPDGGAFLAAQPVPKVGAFCYLAVVNKDPGNKNENG</sequence>
<dbReference type="EMBL" id="GBBI01003302">
    <property type="protein sequence ID" value="JAC15410.1"/>
    <property type="molecule type" value="mRNA"/>
</dbReference>
<organism evidence="2">
    <name type="scientific">Triatoma infestans</name>
    <name type="common">Assassin bug</name>
    <dbReference type="NCBI Taxonomy" id="30076"/>
    <lineage>
        <taxon>Eukaryota</taxon>
        <taxon>Metazoa</taxon>
        <taxon>Ecdysozoa</taxon>
        <taxon>Arthropoda</taxon>
        <taxon>Hexapoda</taxon>
        <taxon>Insecta</taxon>
        <taxon>Pterygota</taxon>
        <taxon>Neoptera</taxon>
        <taxon>Paraneoptera</taxon>
        <taxon>Hemiptera</taxon>
        <taxon>Heteroptera</taxon>
        <taxon>Panheteroptera</taxon>
        <taxon>Cimicomorpha</taxon>
        <taxon>Reduviidae</taxon>
        <taxon>Triatominae</taxon>
        <taxon>Triatoma</taxon>
    </lineage>
</organism>
<evidence type="ECO:0000313" key="2">
    <source>
        <dbReference type="EMBL" id="JAC15410.1"/>
    </source>
</evidence>
<proteinExistence type="evidence at transcript level"/>
<evidence type="ECO:0000259" key="1">
    <source>
        <dbReference type="Pfam" id="PF14846"/>
    </source>
</evidence>
<dbReference type="InterPro" id="IPR027831">
    <property type="entry name" value="DUF4485"/>
</dbReference>
<feature type="domain" description="DUF4485" evidence="1">
    <location>
        <begin position="8"/>
        <end position="89"/>
    </location>
</feature>
<dbReference type="AlphaFoldDB" id="A0A023F1R3"/>
<protein>
    <recommendedName>
        <fullName evidence="1">DUF4485 domain-containing protein</fullName>
    </recommendedName>
</protein>
<accession>A0A023F1R3</accession>
<dbReference type="Pfam" id="PF14846">
    <property type="entry name" value="DUF4485"/>
    <property type="match status" value="1"/>
</dbReference>
<reference evidence="2" key="1">
    <citation type="journal article" date="2014" name="PLoS Negl. Trop. Dis.">
        <title>An updated insight into the Sialotranscriptome of Triatoma infestans: developmental stage and geographic variations.</title>
        <authorList>
            <person name="Schwarz A."/>
            <person name="Medrano-Mercado N."/>
            <person name="Schaub G.A."/>
            <person name="Struchiner C.J."/>
            <person name="Bargues M.D."/>
            <person name="Levy M.Z."/>
            <person name="Ribeiro J.M."/>
        </authorList>
    </citation>
    <scope>NUCLEOTIDE SEQUENCE</scope>
    <source>
        <strain evidence="2">Chile</strain>
        <tissue evidence="2">Salivary glands</tissue>
    </source>
</reference>
<name>A0A023F1R3_TRIIF</name>